<protein>
    <recommendedName>
        <fullName evidence="2">dATP/dGTP diphosphohydrolase N-terminal domain-containing protein</fullName>
    </recommendedName>
</protein>
<dbReference type="EMBL" id="KP027195">
    <property type="protein sequence ID" value="AJD82161.1"/>
    <property type="molecule type" value="Genomic_DNA"/>
</dbReference>
<name>A0A0B5A511_9CAUD</name>
<evidence type="ECO:0000313" key="3">
    <source>
        <dbReference type="EMBL" id="AJD82161.1"/>
    </source>
</evidence>
<dbReference type="Proteomes" id="UP000031718">
    <property type="component" value="Segment"/>
</dbReference>
<reference evidence="3 4" key="1">
    <citation type="submission" date="2014-10" db="EMBL/GenBank/DDBJ databases">
        <authorList>
            <person name="Mackenzie J."/>
            <person name="Lekholoane M."/>
            <person name="Leqhaoe R."/>
            <person name="Mcunu Z."/>
            <person name="Mzobe Z."/>
            <person name="Rodel H."/>
            <person name="Seagreen C."/>
            <person name="Mazeka N."/>
            <person name="Larsen M.H."/>
            <person name="Rubin E.J."/>
            <person name="Russell D.A."/>
            <person name="Guerrero C.A."/>
            <person name="Bowman C.A."/>
            <person name="Jacobs-Sera D."/>
            <person name="Hendrix R.W."/>
            <person name="Hatfull G.F."/>
        </authorList>
    </citation>
    <scope>NUCLEOTIDE SEQUENCE [LARGE SCALE GENOMIC DNA]</scope>
</reference>
<feature type="domain" description="dATP/dGTP diphosphohydrolase N-terminal" evidence="2">
    <location>
        <begin position="9"/>
        <end position="124"/>
    </location>
</feature>
<organism evidence="3 4">
    <name type="scientific">Mycobacterium phage Cosmo</name>
    <dbReference type="NCBI Taxonomy" id="1567467"/>
    <lineage>
        <taxon>Viruses</taxon>
        <taxon>Duplodnaviria</taxon>
        <taxon>Heunggongvirae</taxon>
        <taxon>Uroviricota</taxon>
        <taxon>Caudoviricetes</taxon>
        <taxon>Vilmaviridae</taxon>
        <taxon>Wildcatvirus</taxon>
        <taxon>Wildcatvirus wildcat</taxon>
        <taxon>Mycobacterium virus Wildcat</taxon>
    </lineage>
</organism>
<gene>
    <name evidence="3" type="primary">89</name>
    <name evidence="3" type="ORF">COSMO_89</name>
</gene>
<evidence type="ECO:0000313" key="4">
    <source>
        <dbReference type="Proteomes" id="UP000031718"/>
    </source>
</evidence>
<evidence type="ECO:0000259" key="2">
    <source>
        <dbReference type="Pfam" id="PF18909"/>
    </source>
</evidence>
<proteinExistence type="predicted"/>
<feature type="region of interest" description="Disordered" evidence="1">
    <location>
        <begin position="1"/>
        <end position="21"/>
    </location>
</feature>
<evidence type="ECO:0000256" key="1">
    <source>
        <dbReference type="SAM" id="MobiDB-lite"/>
    </source>
</evidence>
<feature type="compositionally biased region" description="Low complexity" evidence="1">
    <location>
        <begin position="9"/>
        <end position="21"/>
    </location>
</feature>
<sequence length="225" mass="26251">MTEVRKTSKTGGQKGSKPQQPALIPSDILLELSEVYAIGAEKYDDHNWRKGYEWQLSINAAMRHLMLFNAGEDYDICKCEKQNDPPAYPCKGCGATGKKHILMCAWHCMSLAWYMNNKPEFDDRAARFDEKQAIVKTPKFDDPVLMTTWEDLYVEGSCEDQYELNQEWHRDHMWKSLTHGLIYRYNRDDANWASWDAGDQCWVDSIFEYPIREMGPFRVFTGELP</sequence>
<dbReference type="InterPro" id="IPR044038">
    <property type="entry name" value="dATP/dGTP_diPOhydrolase_N"/>
</dbReference>
<accession>A0A0B5A511</accession>
<dbReference type="Pfam" id="PF18909">
    <property type="entry name" value="dGTP_diPhyd_N"/>
    <property type="match status" value="1"/>
</dbReference>